<feature type="transmembrane region" description="Helical" evidence="5">
    <location>
        <begin position="37"/>
        <end position="59"/>
    </location>
</feature>
<feature type="domain" description="Fatty acid hydroxylase" evidence="6">
    <location>
        <begin position="128"/>
        <end position="257"/>
    </location>
</feature>
<feature type="transmembrane region" description="Helical" evidence="5">
    <location>
        <begin position="90"/>
        <end position="110"/>
    </location>
</feature>
<evidence type="ECO:0000259" key="6">
    <source>
        <dbReference type="Pfam" id="PF04116"/>
    </source>
</evidence>
<dbReference type="EMBL" id="JADGIZ020000063">
    <property type="protein sequence ID" value="KAL2912521.1"/>
    <property type="molecule type" value="Genomic_DNA"/>
</dbReference>
<protein>
    <recommendedName>
        <fullName evidence="6">Fatty acid hydroxylase domain-containing protein</fullName>
    </recommendedName>
</protein>
<organism evidence="7 8">
    <name type="scientific">Polyrhizophydium stewartii</name>
    <dbReference type="NCBI Taxonomy" id="2732419"/>
    <lineage>
        <taxon>Eukaryota</taxon>
        <taxon>Fungi</taxon>
        <taxon>Fungi incertae sedis</taxon>
        <taxon>Chytridiomycota</taxon>
        <taxon>Chytridiomycota incertae sedis</taxon>
        <taxon>Chytridiomycetes</taxon>
        <taxon>Rhizophydiales</taxon>
        <taxon>Rhizophydiales incertae sedis</taxon>
        <taxon>Polyrhizophydium</taxon>
    </lineage>
</organism>
<gene>
    <name evidence="7" type="ORF">HK105_208010</name>
</gene>
<evidence type="ECO:0000313" key="7">
    <source>
        <dbReference type="EMBL" id="KAL2912521.1"/>
    </source>
</evidence>
<dbReference type="Pfam" id="PF04116">
    <property type="entry name" value="FA_hydroxylase"/>
    <property type="match status" value="1"/>
</dbReference>
<keyword evidence="2 5" id="KW-0812">Transmembrane</keyword>
<evidence type="ECO:0000256" key="3">
    <source>
        <dbReference type="ARBA" id="ARBA00022989"/>
    </source>
</evidence>
<feature type="transmembrane region" description="Helical" evidence="5">
    <location>
        <begin position="116"/>
        <end position="141"/>
    </location>
</feature>
<dbReference type="Proteomes" id="UP001527925">
    <property type="component" value="Unassembled WGS sequence"/>
</dbReference>
<keyword evidence="3 5" id="KW-1133">Transmembrane helix</keyword>
<dbReference type="InterPro" id="IPR006694">
    <property type="entry name" value="Fatty_acid_hydroxylase"/>
</dbReference>
<dbReference type="InterPro" id="IPR050307">
    <property type="entry name" value="Sterol_Desaturase_Related"/>
</dbReference>
<comment type="caution">
    <text evidence="7">The sequence shown here is derived from an EMBL/GenBank/DDBJ whole genome shotgun (WGS) entry which is preliminary data.</text>
</comment>
<keyword evidence="8" id="KW-1185">Reference proteome</keyword>
<proteinExistence type="predicted"/>
<name>A0ABR4MZ27_9FUNG</name>
<evidence type="ECO:0000256" key="5">
    <source>
        <dbReference type="SAM" id="Phobius"/>
    </source>
</evidence>
<evidence type="ECO:0000256" key="1">
    <source>
        <dbReference type="ARBA" id="ARBA00004370"/>
    </source>
</evidence>
<evidence type="ECO:0000256" key="4">
    <source>
        <dbReference type="ARBA" id="ARBA00023136"/>
    </source>
</evidence>
<comment type="subcellular location">
    <subcellularLocation>
        <location evidence="1">Membrane</location>
    </subcellularLocation>
</comment>
<sequence>MHPDPVSHLAPAAAAAASAAATSSEPLLAVPPWLHAFLLDVLFNSLGSMALMALIVVVIDSIQAHMRARPATYVRFPCLPATEPPSHHRFFATNMGTAVLFGLAMALFGITTSNPVPASFALLAGRLAATLVVYDLGLYLVHAMQHTLPLAIKFHRVHHAVHLHASDVTHGDLADFLEAFVPILLVPAVLKFNIAEMWCLTFALQIHGAVTHAGCSIPALDALDFFVVGPRFHAVHHTMHRFNYGTLFTVWDQVLGTAVPIGVADARLWRKRKSVEAEAARESAAAVDAAMPK</sequence>
<accession>A0ABR4MZ27</accession>
<evidence type="ECO:0000313" key="8">
    <source>
        <dbReference type="Proteomes" id="UP001527925"/>
    </source>
</evidence>
<reference evidence="7 8" key="1">
    <citation type="submission" date="2023-09" db="EMBL/GenBank/DDBJ databases">
        <title>Pangenome analysis of Batrachochytrium dendrobatidis and related Chytrids.</title>
        <authorList>
            <person name="Yacoub M.N."/>
            <person name="Stajich J.E."/>
            <person name="James T.Y."/>
        </authorList>
    </citation>
    <scope>NUCLEOTIDE SEQUENCE [LARGE SCALE GENOMIC DNA]</scope>
    <source>
        <strain evidence="7 8">JEL0888</strain>
    </source>
</reference>
<evidence type="ECO:0000256" key="2">
    <source>
        <dbReference type="ARBA" id="ARBA00022692"/>
    </source>
</evidence>
<keyword evidence="4 5" id="KW-0472">Membrane</keyword>
<dbReference type="PANTHER" id="PTHR11863">
    <property type="entry name" value="STEROL DESATURASE"/>
    <property type="match status" value="1"/>
</dbReference>